<dbReference type="GO" id="GO:0016787">
    <property type="term" value="F:hydrolase activity"/>
    <property type="evidence" value="ECO:0007669"/>
    <property type="project" value="UniProtKB-KW"/>
</dbReference>
<comment type="subcellular location">
    <subcellularLocation>
        <location evidence="2">Nucleus</location>
    </subcellularLocation>
</comment>
<organism evidence="9 10">
    <name type="scientific">Ditylenchus dipsaci</name>
    <dbReference type="NCBI Taxonomy" id="166011"/>
    <lineage>
        <taxon>Eukaryota</taxon>
        <taxon>Metazoa</taxon>
        <taxon>Ecdysozoa</taxon>
        <taxon>Nematoda</taxon>
        <taxon>Chromadorea</taxon>
        <taxon>Rhabditida</taxon>
        <taxon>Tylenchina</taxon>
        <taxon>Tylenchomorpha</taxon>
        <taxon>Sphaerularioidea</taxon>
        <taxon>Anguinidae</taxon>
        <taxon>Anguininae</taxon>
        <taxon>Ditylenchus</taxon>
    </lineage>
</organism>
<dbReference type="WBParaSite" id="jg2585">
    <property type="protein sequence ID" value="jg2585"/>
    <property type="gene ID" value="jg2585"/>
</dbReference>
<reference evidence="10" key="1">
    <citation type="submission" date="2022-11" db="UniProtKB">
        <authorList>
            <consortium name="WormBaseParasite"/>
        </authorList>
    </citation>
    <scope>IDENTIFICATION</scope>
</reference>
<evidence type="ECO:0000313" key="10">
    <source>
        <dbReference type="WBParaSite" id="jg2585"/>
    </source>
</evidence>
<sequence>MISLGLAALMNLWIRRRRRRIAKARIRRYNIRPAHCEPLTLTICMEIFDRYYRSADQEDLRSFCRFTPTRFDELLLLVEPQLTHPLTHLRPIFPRHRLAIFLRHIAHGISYEALQHEFAIGVTTVKLICEEVAAEIVNHLLEVYLPVPTTDTWISNAEEYLQCYGFPHVIGAIDGKHFMRDRPNRTGEEFWSFKGYPSQVMLALCNAKGGFLAVDIGSAGRTSDSALFSDSPIKHFLESAEAGIPEAEALEVVGPTPYIVLADGGFGLREYMMTPFTQPSLNSRARLSYNTILSAARHTVESAFGQLVQRFSIFRKPLQVSTEQVRRLILSTVLLHNMLGPVREEIDEDVQLAVRGMALQGGTRHLTRAGTEVREKFVRYFSSI</sequence>
<evidence type="ECO:0000256" key="4">
    <source>
        <dbReference type="ARBA" id="ARBA00022722"/>
    </source>
</evidence>
<dbReference type="PANTHER" id="PTHR22930">
    <property type="match status" value="1"/>
</dbReference>
<dbReference type="InterPro" id="IPR027806">
    <property type="entry name" value="HARBI1_dom"/>
</dbReference>
<keyword evidence="7" id="KW-0539">Nucleus</keyword>
<evidence type="ECO:0000256" key="2">
    <source>
        <dbReference type="ARBA" id="ARBA00004123"/>
    </source>
</evidence>
<dbReference type="Pfam" id="PF13359">
    <property type="entry name" value="DDE_Tnp_4"/>
    <property type="match status" value="1"/>
</dbReference>
<comment type="cofactor">
    <cofactor evidence="1">
        <name>a divalent metal cation</name>
        <dbReference type="ChEBI" id="CHEBI:60240"/>
    </cofactor>
</comment>
<dbReference type="GO" id="GO:0005634">
    <property type="term" value="C:nucleus"/>
    <property type="evidence" value="ECO:0007669"/>
    <property type="project" value="UniProtKB-SubCell"/>
</dbReference>
<keyword evidence="9" id="KW-1185">Reference proteome</keyword>
<dbReference type="GO" id="GO:0004518">
    <property type="term" value="F:nuclease activity"/>
    <property type="evidence" value="ECO:0007669"/>
    <property type="project" value="UniProtKB-KW"/>
</dbReference>
<evidence type="ECO:0000313" key="9">
    <source>
        <dbReference type="Proteomes" id="UP000887574"/>
    </source>
</evidence>
<dbReference type="AlphaFoldDB" id="A0A915E3N4"/>
<evidence type="ECO:0000256" key="5">
    <source>
        <dbReference type="ARBA" id="ARBA00022723"/>
    </source>
</evidence>
<dbReference type="PANTHER" id="PTHR22930:SF269">
    <property type="entry name" value="NUCLEASE HARBI1-LIKE PROTEIN"/>
    <property type="match status" value="1"/>
</dbReference>
<dbReference type="GO" id="GO:0046872">
    <property type="term" value="F:metal ion binding"/>
    <property type="evidence" value="ECO:0007669"/>
    <property type="project" value="UniProtKB-KW"/>
</dbReference>
<keyword evidence="6" id="KW-0378">Hydrolase</keyword>
<dbReference type="InterPro" id="IPR045249">
    <property type="entry name" value="HARBI1-like"/>
</dbReference>
<evidence type="ECO:0000259" key="8">
    <source>
        <dbReference type="Pfam" id="PF13359"/>
    </source>
</evidence>
<comment type="similarity">
    <text evidence="3">Belongs to the HARBI1 family.</text>
</comment>
<evidence type="ECO:0000256" key="3">
    <source>
        <dbReference type="ARBA" id="ARBA00006958"/>
    </source>
</evidence>
<evidence type="ECO:0000256" key="7">
    <source>
        <dbReference type="ARBA" id="ARBA00023242"/>
    </source>
</evidence>
<accession>A0A915E3N4</accession>
<dbReference type="Proteomes" id="UP000887574">
    <property type="component" value="Unplaced"/>
</dbReference>
<evidence type="ECO:0000256" key="1">
    <source>
        <dbReference type="ARBA" id="ARBA00001968"/>
    </source>
</evidence>
<evidence type="ECO:0000256" key="6">
    <source>
        <dbReference type="ARBA" id="ARBA00022801"/>
    </source>
</evidence>
<proteinExistence type="inferred from homology"/>
<keyword evidence="4" id="KW-0540">Nuclease</keyword>
<keyword evidence="5" id="KW-0479">Metal-binding</keyword>
<name>A0A915E3N4_9BILA</name>
<feature type="domain" description="DDE Tnp4" evidence="8">
    <location>
        <begin position="173"/>
        <end position="337"/>
    </location>
</feature>
<protein>
    <submittedName>
        <fullName evidence="10">DDE Tnp4 domain-containing protein</fullName>
    </submittedName>
</protein>